<gene>
    <name evidence="7" type="ORF">AWC38_SpisGene18143</name>
</gene>
<dbReference type="Proteomes" id="UP000225706">
    <property type="component" value="Unassembled WGS sequence"/>
</dbReference>
<evidence type="ECO:0000256" key="4">
    <source>
        <dbReference type="ARBA" id="ARBA00022989"/>
    </source>
</evidence>
<evidence type="ECO:0000313" key="8">
    <source>
        <dbReference type="Proteomes" id="UP000225706"/>
    </source>
</evidence>
<comment type="subcellular location">
    <subcellularLocation>
        <location evidence="1">Membrane</location>
    </subcellularLocation>
</comment>
<reference evidence="8" key="1">
    <citation type="journal article" date="2017" name="bioRxiv">
        <title>Comparative analysis of the genomes of Stylophora pistillata and Acropora digitifera provides evidence for extensive differences between species of corals.</title>
        <authorList>
            <person name="Voolstra C.R."/>
            <person name="Li Y."/>
            <person name="Liew Y.J."/>
            <person name="Baumgarten S."/>
            <person name="Zoccola D."/>
            <person name="Flot J.-F."/>
            <person name="Tambutte S."/>
            <person name="Allemand D."/>
            <person name="Aranda M."/>
        </authorList>
    </citation>
    <scope>NUCLEOTIDE SEQUENCE [LARGE SCALE GENOMIC DNA]</scope>
</reference>
<evidence type="ECO:0000256" key="1">
    <source>
        <dbReference type="ARBA" id="ARBA00004370"/>
    </source>
</evidence>
<feature type="domain" description="PKD/REJ-like" evidence="6">
    <location>
        <begin position="13"/>
        <end position="157"/>
    </location>
</feature>
<accession>A0A2B4RMI4</accession>
<comment type="caution">
    <text evidence="7">The sequence shown here is derived from an EMBL/GenBank/DDBJ whole genome shotgun (WGS) entry which is preliminary data.</text>
</comment>
<dbReference type="GO" id="GO:0005261">
    <property type="term" value="F:monoatomic cation channel activity"/>
    <property type="evidence" value="ECO:0007669"/>
    <property type="project" value="TreeGrafter"/>
</dbReference>
<dbReference type="EMBL" id="LSMT01000467">
    <property type="protein sequence ID" value="PFX17538.1"/>
    <property type="molecule type" value="Genomic_DNA"/>
</dbReference>
<dbReference type="PANTHER" id="PTHR46730:SF1">
    <property type="entry name" value="PLAT DOMAIN-CONTAINING PROTEIN"/>
    <property type="match status" value="1"/>
</dbReference>
<dbReference type="GO" id="GO:0006816">
    <property type="term" value="P:calcium ion transport"/>
    <property type="evidence" value="ECO:0007669"/>
    <property type="project" value="TreeGrafter"/>
</dbReference>
<keyword evidence="8" id="KW-1185">Reference proteome</keyword>
<sequence length="674" mass="75811">MWRKISNFQLITRTPLNSSDIVIKKGFFVGGNKYRLALFVSTTDGLWEMNAHDISIASPPTGRKCLIALSRGTSLETDINLSCSNWKSDSSPLSYQIQYRQENGLFSMLYQGVNNTMSTSWILPGNSADNFTVQFIVTVNEKFGILTSPTLLTAQVINSIIGSIESWKVKDIVELLQSSSVIGSAFHALETASPESLIKPSKQVKRNVIENLLMATDSSFNEYIKEGNLGKTAQIANAVLRSVSRENSLDLQGKILVKISMTIIEKIADSVLAVTVPDEKPISITAGQLSIMLGRYTFDRLSGLEIRAGKGRVILPPGSHLFVSGVSKTSFVDVQGKILVKISMTILEKIADSVLAMTVPDEKPISITAGQLSIMLGRYTFDRLSGLEIRAGKGRVILPPWSHLFVSGVSKTSFADVQVANIRMYWGWLQNFFLPGVFSGRGYNGQEEKNTMYIGDKHSLLVGMARVRQLRVKSNDLVFTKMANIRMYWGWLQNFFLPGVFSGRGYNGQEEKNTMYIGDKHSLLVGMARVRQLRVKSRAYFQLELALGRVKARPINELAEANKTIIVLREKITREKIDMHRCRIRRQSLFDKISSMLKFATGKSKNEYGGGKEKKEVRFQEDAEESSFRKLRGRKHDLLQRLERIVSGFSEEDEDFHDLLKTAETQNYWIERDF</sequence>
<dbReference type="InterPro" id="IPR002859">
    <property type="entry name" value="PKD/REJ-like"/>
</dbReference>
<name>A0A2B4RMI4_STYPI</name>
<evidence type="ECO:0000313" key="7">
    <source>
        <dbReference type="EMBL" id="PFX17538.1"/>
    </source>
</evidence>
<keyword evidence="4" id="KW-1133">Transmembrane helix</keyword>
<evidence type="ECO:0000256" key="2">
    <source>
        <dbReference type="ARBA" id="ARBA00022692"/>
    </source>
</evidence>
<dbReference type="OrthoDB" id="444119at2759"/>
<keyword evidence="2" id="KW-0812">Transmembrane</keyword>
<dbReference type="AlphaFoldDB" id="A0A2B4RMI4"/>
<keyword evidence="3" id="KW-0677">Repeat</keyword>
<dbReference type="GO" id="GO:0005886">
    <property type="term" value="C:plasma membrane"/>
    <property type="evidence" value="ECO:0007669"/>
    <property type="project" value="TreeGrafter"/>
</dbReference>
<keyword evidence="5" id="KW-0472">Membrane</keyword>
<dbReference type="Pfam" id="PF02010">
    <property type="entry name" value="REJ"/>
    <property type="match status" value="1"/>
</dbReference>
<organism evidence="7 8">
    <name type="scientific">Stylophora pistillata</name>
    <name type="common">Smooth cauliflower coral</name>
    <dbReference type="NCBI Taxonomy" id="50429"/>
    <lineage>
        <taxon>Eukaryota</taxon>
        <taxon>Metazoa</taxon>
        <taxon>Cnidaria</taxon>
        <taxon>Anthozoa</taxon>
        <taxon>Hexacorallia</taxon>
        <taxon>Scleractinia</taxon>
        <taxon>Astrocoeniina</taxon>
        <taxon>Pocilloporidae</taxon>
        <taxon>Stylophora</taxon>
    </lineage>
</organism>
<evidence type="ECO:0000256" key="3">
    <source>
        <dbReference type="ARBA" id="ARBA00022737"/>
    </source>
</evidence>
<proteinExistence type="predicted"/>
<dbReference type="PANTHER" id="PTHR46730">
    <property type="entry name" value="POLYCYSTIN-1"/>
    <property type="match status" value="1"/>
</dbReference>
<evidence type="ECO:0000256" key="5">
    <source>
        <dbReference type="ARBA" id="ARBA00023136"/>
    </source>
</evidence>
<evidence type="ECO:0000259" key="6">
    <source>
        <dbReference type="Pfam" id="PF02010"/>
    </source>
</evidence>
<protein>
    <recommendedName>
        <fullName evidence="6">PKD/REJ-like domain-containing protein</fullName>
    </recommendedName>
</protein>